<dbReference type="AlphaFoldDB" id="A0AAN7UHJ5"/>
<reference evidence="1 2" key="1">
    <citation type="submission" date="2023-10" db="EMBL/GenBank/DDBJ databases">
        <title>Draft genome sequence of Xylaria bambusicola isolate GMP-LS, the root and basal stem rot pathogen of sugarcane in Indonesia.</title>
        <authorList>
            <person name="Selvaraj P."/>
            <person name="Muralishankar V."/>
            <person name="Muruganantham S."/>
            <person name="Sp S."/>
            <person name="Haryani S."/>
            <person name="Lau K.J.X."/>
            <person name="Naqvi N.I."/>
        </authorList>
    </citation>
    <scope>NUCLEOTIDE SEQUENCE [LARGE SCALE GENOMIC DNA]</scope>
    <source>
        <strain evidence="1">GMP-LS</strain>
    </source>
</reference>
<evidence type="ECO:0000313" key="2">
    <source>
        <dbReference type="Proteomes" id="UP001305414"/>
    </source>
</evidence>
<evidence type="ECO:0000313" key="1">
    <source>
        <dbReference type="EMBL" id="KAK5627753.1"/>
    </source>
</evidence>
<sequence>MSSRTAITAAVEISPPNRTAQPISNNLTALNIASESSEKADKPNGVCVGRDATGVVFAARSVTTKSVKVSK</sequence>
<accession>A0AAN7UHJ5</accession>
<keyword evidence="2" id="KW-1185">Reference proteome</keyword>
<organism evidence="1 2">
    <name type="scientific">Xylaria bambusicola</name>
    <dbReference type="NCBI Taxonomy" id="326684"/>
    <lineage>
        <taxon>Eukaryota</taxon>
        <taxon>Fungi</taxon>
        <taxon>Dikarya</taxon>
        <taxon>Ascomycota</taxon>
        <taxon>Pezizomycotina</taxon>
        <taxon>Sordariomycetes</taxon>
        <taxon>Xylariomycetidae</taxon>
        <taxon>Xylariales</taxon>
        <taxon>Xylariaceae</taxon>
        <taxon>Xylaria</taxon>
    </lineage>
</organism>
<name>A0AAN7UHJ5_9PEZI</name>
<comment type="caution">
    <text evidence="1">The sequence shown here is derived from an EMBL/GenBank/DDBJ whole genome shotgun (WGS) entry which is preliminary data.</text>
</comment>
<gene>
    <name evidence="1" type="ORF">RRF57_003468</name>
</gene>
<dbReference type="Proteomes" id="UP001305414">
    <property type="component" value="Unassembled WGS sequence"/>
</dbReference>
<protein>
    <submittedName>
        <fullName evidence="1">Uncharacterized protein</fullName>
    </submittedName>
</protein>
<proteinExistence type="predicted"/>
<dbReference type="EMBL" id="JAWHQM010000006">
    <property type="protein sequence ID" value="KAK5627753.1"/>
    <property type="molecule type" value="Genomic_DNA"/>
</dbReference>